<feature type="non-terminal residue" evidence="2">
    <location>
        <position position="1"/>
    </location>
</feature>
<sequence length="76" mass="8353">LPRRVRQANLAPQLRQEPPEPLGSGAEPLSAPVSEAPERSPDEARALFSAFQAGARRGREEEETDLAHHRTGDKED</sequence>
<feature type="compositionally biased region" description="Basic and acidic residues" evidence="1">
    <location>
        <begin position="57"/>
        <end position="76"/>
    </location>
</feature>
<gene>
    <name evidence="2" type="ORF">ACFQ08_39770</name>
</gene>
<organism evidence="2 3">
    <name type="scientific">Streptosporangium algeriense</name>
    <dbReference type="NCBI Taxonomy" id="1682748"/>
    <lineage>
        <taxon>Bacteria</taxon>
        <taxon>Bacillati</taxon>
        <taxon>Actinomycetota</taxon>
        <taxon>Actinomycetes</taxon>
        <taxon>Streptosporangiales</taxon>
        <taxon>Streptosporangiaceae</taxon>
        <taxon>Streptosporangium</taxon>
    </lineage>
</organism>
<feature type="region of interest" description="Disordered" evidence="1">
    <location>
        <begin position="1"/>
        <end position="76"/>
    </location>
</feature>
<keyword evidence="3" id="KW-1185">Reference proteome</keyword>
<evidence type="ECO:0008006" key="4">
    <source>
        <dbReference type="Google" id="ProtNLM"/>
    </source>
</evidence>
<feature type="compositionally biased region" description="Basic and acidic residues" evidence="1">
    <location>
        <begin position="36"/>
        <end position="45"/>
    </location>
</feature>
<accession>A0ABW3E6Q2</accession>
<comment type="caution">
    <text evidence="2">The sequence shown here is derived from an EMBL/GenBank/DDBJ whole genome shotgun (WGS) entry which is preliminary data.</text>
</comment>
<dbReference type="Proteomes" id="UP001597024">
    <property type="component" value="Unassembled WGS sequence"/>
</dbReference>
<evidence type="ECO:0000256" key="1">
    <source>
        <dbReference type="SAM" id="MobiDB-lite"/>
    </source>
</evidence>
<protein>
    <recommendedName>
        <fullName evidence="4">Histidine kinase</fullName>
    </recommendedName>
</protein>
<evidence type="ECO:0000313" key="3">
    <source>
        <dbReference type="Proteomes" id="UP001597024"/>
    </source>
</evidence>
<evidence type="ECO:0000313" key="2">
    <source>
        <dbReference type="EMBL" id="MFD0890722.1"/>
    </source>
</evidence>
<name>A0ABW3E6Q2_9ACTN</name>
<proteinExistence type="predicted"/>
<dbReference type="EMBL" id="JBHTHX010002634">
    <property type="protein sequence ID" value="MFD0890722.1"/>
    <property type="molecule type" value="Genomic_DNA"/>
</dbReference>
<reference evidence="3" key="1">
    <citation type="journal article" date="2019" name="Int. J. Syst. Evol. Microbiol.">
        <title>The Global Catalogue of Microorganisms (GCM) 10K type strain sequencing project: providing services to taxonomists for standard genome sequencing and annotation.</title>
        <authorList>
            <consortium name="The Broad Institute Genomics Platform"/>
            <consortium name="The Broad Institute Genome Sequencing Center for Infectious Disease"/>
            <person name="Wu L."/>
            <person name="Ma J."/>
        </authorList>
    </citation>
    <scope>NUCLEOTIDE SEQUENCE [LARGE SCALE GENOMIC DNA]</scope>
    <source>
        <strain evidence="3">CCUG 62974</strain>
    </source>
</reference>